<dbReference type="RefSeq" id="WP_154540727.1">
    <property type="nucleotide sequence ID" value="NZ_JAXDSU010000023.1"/>
</dbReference>
<dbReference type="Proteomes" id="UP000441925">
    <property type="component" value="Unassembled WGS sequence"/>
</dbReference>
<protein>
    <submittedName>
        <fullName evidence="1">Uncharacterized protein</fullName>
    </submittedName>
</protein>
<evidence type="ECO:0000313" key="1">
    <source>
        <dbReference type="EMBL" id="MSS78016.1"/>
    </source>
</evidence>
<gene>
    <name evidence="1" type="ORF">FYJ26_06225</name>
</gene>
<sequence>MKDYNYTNERIREIDRLIDKTRYALGVLNRSTKRVGNVADFKLTALLGRNIVGDFLRNNKNNAINNAIDRSQDILLNLHSDLLLFDPRLADIIDLPYKLSQYSSTRNALSDIKLRIGMRKKKFDIQMAEKKLLTLIKRLSKEKSKEINRLKMEAELELYK</sequence>
<comment type="caution">
    <text evidence="1">The sequence shown here is derived from an EMBL/GenBank/DDBJ whole genome shotgun (WGS) entry which is preliminary data.</text>
</comment>
<dbReference type="EMBL" id="VULQ01000006">
    <property type="protein sequence ID" value="MSS78016.1"/>
    <property type="molecule type" value="Genomic_DNA"/>
</dbReference>
<keyword evidence="2" id="KW-1185">Reference proteome</keyword>
<accession>A0A6N7VT29</accession>
<proteinExistence type="predicted"/>
<evidence type="ECO:0000313" key="2">
    <source>
        <dbReference type="Proteomes" id="UP000441925"/>
    </source>
</evidence>
<dbReference type="AlphaFoldDB" id="A0A6N7VT29"/>
<name>A0A6N7VT29_9FIRM</name>
<reference evidence="1 2" key="1">
    <citation type="submission" date="2019-08" db="EMBL/GenBank/DDBJ databases">
        <title>In-depth cultivation of the pig gut microbiome towards novel bacterial diversity and tailored functional studies.</title>
        <authorList>
            <person name="Wylensek D."/>
            <person name="Hitch T.C.A."/>
            <person name="Clavel T."/>
        </authorList>
    </citation>
    <scope>NUCLEOTIDE SEQUENCE [LARGE SCALE GENOMIC DNA]</scope>
    <source>
        <strain evidence="1 2">WCA-380-WT-2B</strain>
    </source>
</reference>
<organism evidence="1 2">
    <name type="scientific">Anaerococcus porci</name>
    <dbReference type="NCBI Taxonomy" id="2652269"/>
    <lineage>
        <taxon>Bacteria</taxon>
        <taxon>Bacillati</taxon>
        <taxon>Bacillota</taxon>
        <taxon>Tissierellia</taxon>
        <taxon>Tissierellales</taxon>
        <taxon>Peptoniphilaceae</taxon>
        <taxon>Anaerococcus</taxon>
    </lineage>
</organism>